<proteinExistence type="predicted"/>
<dbReference type="PANTHER" id="PTHR12561">
    <property type="entry name" value="LIPOATE-PROTEIN LIGASE"/>
    <property type="match status" value="1"/>
</dbReference>
<evidence type="ECO:0000313" key="4">
    <source>
        <dbReference type="EMBL" id="UWN57738.1"/>
    </source>
</evidence>
<dbReference type="Proteomes" id="UP001059295">
    <property type="component" value="Chromosome"/>
</dbReference>
<keyword evidence="5" id="KW-1185">Reference proteome</keyword>
<keyword evidence="4" id="KW-0436">Ligase</keyword>
<dbReference type="PROSITE" id="PS51733">
    <property type="entry name" value="BPL_LPL_CATALYTIC"/>
    <property type="match status" value="1"/>
</dbReference>
<dbReference type="InterPro" id="IPR045864">
    <property type="entry name" value="aa-tRNA-synth_II/BPL/LPL"/>
</dbReference>
<dbReference type="RefSeq" id="WP_147524908.1">
    <property type="nucleotide sequence ID" value="NZ_CAPH01000003.1"/>
</dbReference>
<dbReference type="InterPro" id="IPR004143">
    <property type="entry name" value="BPL_LPL_catalytic"/>
</dbReference>
<dbReference type="GeneID" id="82890642"/>
<evidence type="ECO:0000256" key="2">
    <source>
        <dbReference type="SAM" id="MobiDB-lite"/>
    </source>
</evidence>
<evidence type="ECO:0000256" key="1">
    <source>
        <dbReference type="ARBA" id="ARBA00005085"/>
    </source>
</evidence>
<organism evidence="4 5">
    <name type="scientific">Alistipes ihumii AP11</name>
    <dbReference type="NCBI Taxonomy" id="1211813"/>
    <lineage>
        <taxon>Bacteria</taxon>
        <taxon>Pseudomonadati</taxon>
        <taxon>Bacteroidota</taxon>
        <taxon>Bacteroidia</taxon>
        <taxon>Bacteroidales</taxon>
        <taxon>Rikenellaceae</taxon>
        <taxon>Alistipes</taxon>
    </lineage>
</organism>
<feature type="domain" description="BPL/LPL catalytic" evidence="3">
    <location>
        <begin position="25"/>
        <end position="210"/>
    </location>
</feature>
<dbReference type="CDD" id="cd16443">
    <property type="entry name" value="LplA"/>
    <property type="match status" value="1"/>
</dbReference>
<protein>
    <submittedName>
        <fullName evidence="4">Lipoate--protein ligase family protein</fullName>
    </submittedName>
</protein>
<dbReference type="SUPFAM" id="SSF55681">
    <property type="entry name" value="Class II aaRS and biotin synthetases"/>
    <property type="match status" value="1"/>
</dbReference>
<dbReference type="EMBL" id="CP102294">
    <property type="protein sequence ID" value="UWN57738.1"/>
    <property type="molecule type" value="Genomic_DNA"/>
</dbReference>
<accession>A0ABY5V1K2</accession>
<dbReference type="Gene3D" id="3.30.930.10">
    <property type="entry name" value="Bira Bifunctional Protein, Domain 2"/>
    <property type="match status" value="1"/>
</dbReference>
<evidence type="ECO:0000313" key="5">
    <source>
        <dbReference type="Proteomes" id="UP001059295"/>
    </source>
</evidence>
<feature type="region of interest" description="Disordered" evidence="2">
    <location>
        <begin position="216"/>
        <end position="246"/>
    </location>
</feature>
<dbReference type="PANTHER" id="PTHR12561:SF3">
    <property type="entry name" value="LIPOYLTRANSFERASE 1, MITOCHONDRIAL"/>
    <property type="match status" value="1"/>
</dbReference>
<reference evidence="4" key="1">
    <citation type="journal article" date="2022" name="Cell">
        <title>Design, construction, and in vivo augmentation of a complex gut microbiome.</title>
        <authorList>
            <person name="Cheng A.G."/>
            <person name="Ho P.Y."/>
            <person name="Aranda-Diaz A."/>
            <person name="Jain S."/>
            <person name="Yu F.B."/>
            <person name="Meng X."/>
            <person name="Wang M."/>
            <person name="Iakiviak M."/>
            <person name="Nagashima K."/>
            <person name="Zhao A."/>
            <person name="Murugkar P."/>
            <person name="Patil A."/>
            <person name="Atabakhsh K."/>
            <person name="Weakley A."/>
            <person name="Yan J."/>
            <person name="Brumbaugh A.R."/>
            <person name="Higginbottom S."/>
            <person name="Dimas A."/>
            <person name="Shiver A.L."/>
            <person name="Deutschbauer A."/>
            <person name="Neff N."/>
            <person name="Sonnenburg J.L."/>
            <person name="Huang K.C."/>
            <person name="Fischbach M.A."/>
        </authorList>
    </citation>
    <scope>NUCLEOTIDE SEQUENCE</scope>
    <source>
        <strain evidence="4">AP11</strain>
    </source>
</reference>
<gene>
    <name evidence="4" type="ORF">NQ491_02870</name>
</gene>
<evidence type="ECO:0000259" key="3">
    <source>
        <dbReference type="PROSITE" id="PS51733"/>
    </source>
</evidence>
<dbReference type="GO" id="GO:0016874">
    <property type="term" value="F:ligase activity"/>
    <property type="evidence" value="ECO:0007669"/>
    <property type="project" value="UniProtKB-KW"/>
</dbReference>
<comment type="pathway">
    <text evidence="1">Protein modification; protein lipoylation via exogenous pathway; protein N(6)-(lipoyl)lysine from lipoate: step 2/2.</text>
</comment>
<sequence length="246" mass="27213">MRLVRSISDSPVLNGLLEEHLLTERPLGDVLLFYINRPSVIVGRNQRIEAEVDTDYCLRHGIEIVRRLSGGGTVYHDYGNINYAFIVDKDERPVLDRDFATPIIDALRPLGVEAVSGERKELLVGGYKISGTASHVARTRILFHGTLLHRTDLGALDRALRGDVSKRGRKVASVPSPVMNLATLTGEQETTEHFLGRLTGFFENYYGTALRLEPEPETEAALKRRANELSGPASGSLQPPVSEAER</sequence>
<dbReference type="InterPro" id="IPR004562">
    <property type="entry name" value="LipoylTrfase_LipoateP_Ligase"/>
</dbReference>
<dbReference type="Pfam" id="PF21948">
    <property type="entry name" value="LplA-B_cat"/>
    <property type="match status" value="1"/>
</dbReference>
<name>A0ABY5V1K2_9BACT</name>